<dbReference type="Pfam" id="PF07550">
    <property type="entry name" value="Shr-like_HID"/>
    <property type="match status" value="1"/>
</dbReference>
<reference evidence="3" key="1">
    <citation type="journal article" date="2019" name="Int. J. Syst. Evol. Microbiol.">
        <title>The Global Catalogue of Microorganisms (GCM) 10K type strain sequencing project: providing services to taxonomists for standard genome sequencing and annotation.</title>
        <authorList>
            <consortium name="The Broad Institute Genomics Platform"/>
            <consortium name="The Broad Institute Genome Sequencing Center for Infectious Disease"/>
            <person name="Wu L."/>
            <person name="Ma J."/>
        </authorList>
    </citation>
    <scope>NUCLEOTIDE SEQUENCE [LARGE SCALE GENOMIC DNA]</scope>
    <source>
        <strain evidence="3">CGMCC 1.15043</strain>
    </source>
</reference>
<proteinExistence type="predicted"/>
<accession>A0ABQ1ETL1</accession>
<comment type="caution">
    <text evidence="2">The sequence shown here is derived from an EMBL/GenBank/DDBJ whole genome shotgun (WGS) entry which is preliminary data.</text>
</comment>
<name>A0ABQ1ETL1_9BACL</name>
<evidence type="ECO:0000313" key="2">
    <source>
        <dbReference type="EMBL" id="GFZ86680.1"/>
    </source>
</evidence>
<organism evidence="2 3">
    <name type="scientific">Paenibacillus marchantiophytorum</name>
    <dbReference type="NCBI Taxonomy" id="1619310"/>
    <lineage>
        <taxon>Bacteria</taxon>
        <taxon>Bacillati</taxon>
        <taxon>Bacillota</taxon>
        <taxon>Bacilli</taxon>
        <taxon>Bacillales</taxon>
        <taxon>Paenibacillaceae</taxon>
        <taxon>Paenibacillus</taxon>
    </lineage>
</organism>
<evidence type="ECO:0000259" key="1">
    <source>
        <dbReference type="Pfam" id="PF07550"/>
    </source>
</evidence>
<dbReference type="EMBL" id="BMHE01000018">
    <property type="protein sequence ID" value="GFZ86680.1"/>
    <property type="molecule type" value="Genomic_DNA"/>
</dbReference>
<dbReference type="Proteomes" id="UP000615455">
    <property type="component" value="Unassembled WGS sequence"/>
</dbReference>
<sequence length="773" mass="84084">MPTAITSASAGVSNNNTTVTVTFNTYATPTTDLVDLKSKIQIGRSGVNSFVDLSVDNGNNAVTMVDGKLIITLGTALTGTTNAINVKAGSLMNKDGIASNTNVVVSNISARDITAPAFIGSSSGNQGRYVNLNFDEDLFINAPDDSNSDQTQAFLKSKLSISTDGVSFSPFLEIGEARQINSRTIYLKYDKEMKIILGANTIIKFASGTIKDAAGNINQEMSLPVSPPIIQSAGVSSDNHDVTITFDKDIYENTNGSNLKGGIHLYKGDGSNNKGLVAEDRVSTTSNKLTIHFAEALSGVSNQISIGGNTLKDSYGNMQGDDRLTAVFQANAGGVDPNPKDTTMPKFLYASLLNPQDLTLIFDEDVFIARDDIPNFLLNVDWYNNGRRKNLPSDTAVTFSGHKAIIHFAAPLTGSQFYFNFNSNYVKDASGNIMASYINTDWVYLGRQNLALKQGYFSQDGRWLSLAFNLNNWNDNLVDQTLVNGKSQLHGKITISLDNGLTYTDLNPLDIVSVQGNKINIFFHNAIKQGSIKVKVEADVVSDKYDANRNKALDEVIAYNTPEIKGYMLSNTTSEFVIVENDAWRAKVRVVNVYDRNLGRYRELTSSEYSLSAGKLTIAKGVFQEGQSYKVYIDAEGYSTKYFEGYAYKSSEIFYMTAPVVTVENGITATINVLNNAYDNNSIGNQTVIFELFNGSSPVGILTSNLKMGTGIYSGNFNVADAGTNTNYTVKAFVVSQYSNSSTNIGLNLATVKTQYEFDQALLNGNNNNNEED</sequence>
<feature type="domain" description="Heme-binding protein Shr-like Hb-interacting" evidence="1">
    <location>
        <begin position="574"/>
        <end position="642"/>
    </location>
</feature>
<evidence type="ECO:0000313" key="3">
    <source>
        <dbReference type="Proteomes" id="UP000615455"/>
    </source>
</evidence>
<keyword evidence="3" id="KW-1185">Reference proteome</keyword>
<protein>
    <recommendedName>
        <fullName evidence="1">Heme-binding protein Shr-like Hb-interacting domain-containing protein</fullName>
    </recommendedName>
</protein>
<dbReference type="InterPro" id="IPR011432">
    <property type="entry name" value="Shr-like_HID"/>
</dbReference>
<gene>
    <name evidence="2" type="ORF">GCM10008018_35840</name>
</gene>